<dbReference type="AlphaFoldDB" id="A0AAV8TYQ7"/>
<dbReference type="Proteomes" id="UP001159364">
    <property type="component" value="Linkage Group LG02"/>
</dbReference>
<evidence type="ECO:0000256" key="5">
    <source>
        <dbReference type="ARBA" id="ARBA00023157"/>
    </source>
</evidence>
<evidence type="ECO:0000256" key="2">
    <source>
        <dbReference type="ARBA" id="ARBA00022523"/>
    </source>
</evidence>
<dbReference type="PANTHER" id="PTHR31080:SF117">
    <property type="entry name" value="PLANT INVERTASE_PECTIN METHYLESTERASE INHIBITOR SUPERFAMILY PROTEIN"/>
    <property type="match status" value="1"/>
</dbReference>
<comment type="subcellular location">
    <subcellularLocation>
        <location evidence="1">Secreted</location>
        <location evidence="1">Extracellular space</location>
        <location evidence="1">Apoplast</location>
    </subcellularLocation>
</comment>
<sequence>MACSAKFLLLLLLSISFYINSSLAARNLIQTTNTDFLRTSCAKTTYPKLCYSSLSVHATTFQTSPKLLANTALSVTLSSAKSASEMMLKLAHSQGINPRQAAAMRDCIELLRDSADEIMRSINKMGNTKESDFQLMINDVQTWVSAALTDESTCSDGFAGKAMNGNAKNSVREQVVNIGHLTSNALALINNYASLHEIFLLLVCL</sequence>
<proteinExistence type="inferred from homology"/>
<dbReference type="FunFam" id="1.20.140.40:FF:000006">
    <property type="entry name" value="Pectinesterase inhibitor 3"/>
    <property type="match status" value="1"/>
</dbReference>
<accession>A0AAV8TYQ7</accession>
<dbReference type="SUPFAM" id="SSF101148">
    <property type="entry name" value="Plant invertase/pectin methylesterase inhibitor"/>
    <property type="match status" value="1"/>
</dbReference>
<dbReference type="EMBL" id="JAIWQS010000002">
    <property type="protein sequence ID" value="KAJ8772137.1"/>
    <property type="molecule type" value="Genomic_DNA"/>
</dbReference>
<keyword evidence="5" id="KW-1015">Disulfide bond</keyword>
<dbReference type="InterPro" id="IPR006501">
    <property type="entry name" value="Pectinesterase_inhib_dom"/>
</dbReference>
<evidence type="ECO:0000313" key="9">
    <source>
        <dbReference type="EMBL" id="KAJ8772137.1"/>
    </source>
</evidence>
<evidence type="ECO:0000256" key="6">
    <source>
        <dbReference type="ARBA" id="ARBA00038471"/>
    </source>
</evidence>
<evidence type="ECO:0000313" key="10">
    <source>
        <dbReference type="Proteomes" id="UP001159364"/>
    </source>
</evidence>
<evidence type="ECO:0000256" key="1">
    <source>
        <dbReference type="ARBA" id="ARBA00004271"/>
    </source>
</evidence>
<keyword evidence="2" id="KW-0052">Apoplast</keyword>
<protein>
    <recommendedName>
        <fullName evidence="8">Pectinesterase inhibitor domain-containing protein</fullName>
    </recommendedName>
</protein>
<organism evidence="9 10">
    <name type="scientific">Erythroxylum novogranatense</name>
    <dbReference type="NCBI Taxonomy" id="1862640"/>
    <lineage>
        <taxon>Eukaryota</taxon>
        <taxon>Viridiplantae</taxon>
        <taxon>Streptophyta</taxon>
        <taxon>Embryophyta</taxon>
        <taxon>Tracheophyta</taxon>
        <taxon>Spermatophyta</taxon>
        <taxon>Magnoliopsida</taxon>
        <taxon>eudicotyledons</taxon>
        <taxon>Gunneridae</taxon>
        <taxon>Pentapetalae</taxon>
        <taxon>rosids</taxon>
        <taxon>fabids</taxon>
        <taxon>Malpighiales</taxon>
        <taxon>Erythroxylaceae</taxon>
        <taxon>Erythroxylum</taxon>
    </lineage>
</organism>
<dbReference type="GO" id="GO:0048046">
    <property type="term" value="C:apoplast"/>
    <property type="evidence" value="ECO:0007669"/>
    <property type="project" value="UniProtKB-SubCell"/>
</dbReference>
<keyword evidence="4 7" id="KW-0732">Signal</keyword>
<comment type="caution">
    <text evidence="9">The sequence shown here is derived from an EMBL/GenBank/DDBJ whole genome shotgun (WGS) entry which is preliminary data.</text>
</comment>
<keyword evidence="10" id="KW-1185">Reference proteome</keyword>
<evidence type="ECO:0000259" key="8">
    <source>
        <dbReference type="SMART" id="SM00856"/>
    </source>
</evidence>
<feature type="chain" id="PRO_5043675877" description="Pectinesterase inhibitor domain-containing protein" evidence="7">
    <location>
        <begin position="25"/>
        <end position="205"/>
    </location>
</feature>
<reference evidence="9 10" key="1">
    <citation type="submission" date="2021-09" db="EMBL/GenBank/DDBJ databases">
        <title>Genomic insights and catalytic innovation underlie evolution of tropane alkaloids biosynthesis.</title>
        <authorList>
            <person name="Wang Y.-J."/>
            <person name="Tian T."/>
            <person name="Huang J.-P."/>
            <person name="Huang S.-X."/>
        </authorList>
    </citation>
    <scope>NUCLEOTIDE SEQUENCE [LARGE SCALE GENOMIC DNA]</scope>
    <source>
        <strain evidence="9">KIB-2018</strain>
        <tissue evidence="9">Leaf</tissue>
    </source>
</reference>
<dbReference type="GO" id="GO:0004857">
    <property type="term" value="F:enzyme inhibitor activity"/>
    <property type="evidence" value="ECO:0007669"/>
    <property type="project" value="InterPro"/>
</dbReference>
<feature type="signal peptide" evidence="7">
    <location>
        <begin position="1"/>
        <end position="24"/>
    </location>
</feature>
<evidence type="ECO:0000256" key="3">
    <source>
        <dbReference type="ARBA" id="ARBA00022525"/>
    </source>
</evidence>
<dbReference type="InterPro" id="IPR051955">
    <property type="entry name" value="PME_Inhibitor"/>
</dbReference>
<dbReference type="InterPro" id="IPR035513">
    <property type="entry name" value="Invertase/methylesterase_inhib"/>
</dbReference>
<gene>
    <name evidence="9" type="ORF">K2173_027314</name>
</gene>
<dbReference type="CDD" id="cd15798">
    <property type="entry name" value="PMEI-like_3"/>
    <property type="match status" value="1"/>
</dbReference>
<dbReference type="SMART" id="SM00856">
    <property type="entry name" value="PMEI"/>
    <property type="match status" value="1"/>
</dbReference>
<evidence type="ECO:0000256" key="4">
    <source>
        <dbReference type="ARBA" id="ARBA00022729"/>
    </source>
</evidence>
<keyword evidence="3" id="KW-0964">Secreted</keyword>
<dbReference type="Pfam" id="PF04043">
    <property type="entry name" value="PMEI"/>
    <property type="match status" value="1"/>
</dbReference>
<dbReference type="PANTHER" id="PTHR31080">
    <property type="entry name" value="PECTINESTERASE INHIBITOR-LIKE"/>
    <property type="match status" value="1"/>
</dbReference>
<comment type="similarity">
    <text evidence="6">Belongs to the PMEI family.</text>
</comment>
<feature type="domain" description="Pectinesterase inhibitor" evidence="8">
    <location>
        <begin position="32"/>
        <end position="188"/>
    </location>
</feature>
<dbReference type="NCBIfam" id="TIGR01614">
    <property type="entry name" value="PME_inhib"/>
    <property type="match status" value="1"/>
</dbReference>
<name>A0AAV8TYQ7_9ROSI</name>
<evidence type="ECO:0000256" key="7">
    <source>
        <dbReference type="SAM" id="SignalP"/>
    </source>
</evidence>
<dbReference type="Gene3D" id="1.20.140.40">
    <property type="entry name" value="Invertase/pectin methylesterase inhibitor family protein"/>
    <property type="match status" value="1"/>
</dbReference>